<accession>A0A0D1EMF1</accession>
<evidence type="ECO:0000256" key="2">
    <source>
        <dbReference type="ARBA" id="ARBA00022525"/>
    </source>
</evidence>
<reference evidence="4 5" key="1">
    <citation type="submission" date="2015-02" db="EMBL/GenBank/DDBJ databases">
        <title>Genome Sequence of Jannaschia aquimarina DSM28248, a member of the Roseobacter clade.</title>
        <authorList>
            <person name="Voget S."/>
            <person name="Daniel R."/>
        </authorList>
    </citation>
    <scope>NUCLEOTIDE SEQUENCE [LARGE SCALE GENOMIC DNA]</scope>
    <source>
        <strain evidence="4 5">GSW-M26</strain>
    </source>
</reference>
<proteinExistence type="predicted"/>
<keyword evidence="2" id="KW-0964">Secreted</keyword>
<comment type="caution">
    <text evidence="4">The sequence shown here is derived from an EMBL/GenBank/DDBJ whole genome shotgun (WGS) entry which is preliminary data.</text>
</comment>
<feature type="region of interest" description="Disordered" evidence="3">
    <location>
        <begin position="1"/>
        <end position="43"/>
    </location>
</feature>
<dbReference type="RefSeq" id="WP_052500678.1">
    <property type="nucleotide sequence ID" value="NZ_FZPF01000010.1"/>
</dbReference>
<gene>
    <name evidence="4" type="primary">cya_1</name>
    <name evidence="4" type="ORF">jaqu_00950</name>
</gene>
<dbReference type="PATRIC" id="fig|935700.4.peg.99"/>
<dbReference type="STRING" id="935700.jaqu_00950"/>
<dbReference type="InterPro" id="IPR001343">
    <property type="entry name" value="Hemolysn_Ca-bd"/>
</dbReference>
<evidence type="ECO:0000313" key="5">
    <source>
        <dbReference type="Proteomes" id="UP000032232"/>
    </source>
</evidence>
<dbReference type="Pfam" id="PF00353">
    <property type="entry name" value="HemolysinCabind"/>
    <property type="match status" value="2"/>
</dbReference>
<evidence type="ECO:0000256" key="1">
    <source>
        <dbReference type="ARBA" id="ARBA00004613"/>
    </source>
</evidence>
<protein>
    <submittedName>
        <fullName evidence="4">Cya_1 protein</fullName>
    </submittedName>
</protein>
<sequence length="198" mass="20257">MSIIQGNNVGPTNDASTISGTSGDDRLLGGGRDDTIAGNDGDDFIDGGRGRDFLLGNEGNDIVFGQAGRDVVLGGRGDDLVRGGTGFDTVEGGFGTDILEGGADDDVFVFFARTAGFADDDAEAGSAIDTIIDFEEGDSIALAKFGEIDVIVTQVGGDVVISVDVDGEGGEDAYNIAIVENTTAQEVESAIVFDDSPF</sequence>
<dbReference type="PANTHER" id="PTHR38340:SF1">
    <property type="entry name" value="S-LAYER PROTEIN"/>
    <property type="match status" value="1"/>
</dbReference>
<name>A0A0D1EMF1_9RHOB</name>
<dbReference type="PRINTS" id="PR00313">
    <property type="entry name" value="CABNDNGRPT"/>
</dbReference>
<organism evidence="4 5">
    <name type="scientific">Jannaschia aquimarina</name>
    <dbReference type="NCBI Taxonomy" id="935700"/>
    <lineage>
        <taxon>Bacteria</taxon>
        <taxon>Pseudomonadati</taxon>
        <taxon>Pseudomonadota</taxon>
        <taxon>Alphaproteobacteria</taxon>
        <taxon>Rhodobacterales</taxon>
        <taxon>Roseobacteraceae</taxon>
        <taxon>Jannaschia</taxon>
    </lineage>
</organism>
<dbReference type="GO" id="GO:0005576">
    <property type="term" value="C:extracellular region"/>
    <property type="evidence" value="ECO:0007669"/>
    <property type="project" value="UniProtKB-SubCell"/>
</dbReference>
<comment type="subcellular location">
    <subcellularLocation>
        <location evidence="1">Secreted</location>
    </subcellularLocation>
</comment>
<evidence type="ECO:0000313" key="4">
    <source>
        <dbReference type="EMBL" id="KIT18161.1"/>
    </source>
</evidence>
<keyword evidence="5" id="KW-1185">Reference proteome</keyword>
<evidence type="ECO:0000256" key="3">
    <source>
        <dbReference type="SAM" id="MobiDB-lite"/>
    </source>
</evidence>
<dbReference type="AlphaFoldDB" id="A0A0D1EMF1"/>
<feature type="compositionally biased region" description="Basic and acidic residues" evidence="3">
    <location>
        <begin position="23"/>
        <end position="35"/>
    </location>
</feature>
<dbReference type="Gene3D" id="2.150.10.10">
    <property type="entry name" value="Serralysin-like metalloprotease, C-terminal"/>
    <property type="match status" value="2"/>
</dbReference>
<dbReference type="GO" id="GO:0005509">
    <property type="term" value="F:calcium ion binding"/>
    <property type="evidence" value="ECO:0007669"/>
    <property type="project" value="InterPro"/>
</dbReference>
<dbReference type="SUPFAM" id="SSF51120">
    <property type="entry name" value="beta-Roll"/>
    <property type="match status" value="1"/>
</dbReference>
<dbReference type="EMBL" id="JYFE01000003">
    <property type="protein sequence ID" value="KIT18161.1"/>
    <property type="molecule type" value="Genomic_DNA"/>
</dbReference>
<dbReference type="InterPro" id="IPR011049">
    <property type="entry name" value="Serralysin-like_metalloprot_C"/>
</dbReference>
<dbReference type="PANTHER" id="PTHR38340">
    <property type="entry name" value="S-LAYER PROTEIN"/>
    <property type="match status" value="1"/>
</dbReference>
<dbReference type="Proteomes" id="UP000032232">
    <property type="component" value="Unassembled WGS sequence"/>
</dbReference>
<feature type="compositionally biased region" description="Polar residues" evidence="3">
    <location>
        <begin position="1"/>
        <end position="18"/>
    </location>
</feature>
<dbReference type="InterPro" id="IPR050557">
    <property type="entry name" value="RTX_toxin/Mannuronan_C5-epim"/>
</dbReference>